<dbReference type="InterPro" id="IPR005152">
    <property type="entry name" value="Lipase_secreted"/>
</dbReference>
<dbReference type="PIRSF" id="PIRSF029171">
    <property type="entry name" value="Esterase_LipA"/>
    <property type="match status" value="1"/>
</dbReference>
<dbReference type="GO" id="GO:0016042">
    <property type="term" value="P:lipid catabolic process"/>
    <property type="evidence" value="ECO:0007669"/>
    <property type="project" value="InterPro"/>
</dbReference>
<dbReference type="Proteomes" id="UP000306378">
    <property type="component" value="Unassembled WGS sequence"/>
</dbReference>
<feature type="signal peptide" evidence="1">
    <location>
        <begin position="1"/>
        <end position="19"/>
    </location>
</feature>
<proteinExistence type="predicted"/>
<comment type="caution">
    <text evidence="2">The sequence shown here is derived from an EMBL/GenBank/DDBJ whole genome shotgun (WGS) entry which is preliminary data.</text>
</comment>
<protein>
    <submittedName>
        <fullName evidence="2">Triacylglycerol lipase</fullName>
    </submittedName>
</protein>
<gene>
    <name evidence="2" type="ORF">FEK34_03420</name>
</gene>
<dbReference type="EMBL" id="VBUT01000002">
    <property type="protein sequence ID" value="TLF81295.1"/>
    <property type="molecule type" value="Genomic_DNA"/>
</dbReference>
<dbReference type="AlphaFoldDB" id="A0A5R8NY89"/>
<feature type="chain" id="PRO_5024386615" evidence="1">
    <location>
        <begin position="20"/>
        <end position="423"/>
    </location>
</feature>
<dbReference type="SUPFAM" id="SSF53474">
    <property type="entry name" value="alpha/beta-Hydrolases"/>
    <property type="match status" value="1"/>
</dbReference>
<dbReference type="Gene3D" id="3.40.50.1820">
    <property type="entry name" value="alpha/beta hydrolase"/>
    <property type="match status" value="1"/>
</dbReference>
<dbReference type="InterPro" id="IPR029058">
    <property type="entry name" value="AB_hydrolase_fold"/>
</dbReference>
<accession>A0A5R8NY89</accession>
<evidence type="ECO:0000256" key="1">
    <source>
        <dbReference type="SAM" id="SignalP"/>
    </source>
</evidence>
<evidence type="ECO:0000313" key="2">
    <source>
        <dbReference type="EMBL" id="TLF81295.1"/>
    </source>
</evidence>
<dbReference type="Gene3D" id="1.10.260.130">
    <property type="match status" value="1"/>
</dbReference>
<dbReference type="PANTHER" id="PTHR34853:SF1">
    <property type="entry name" value="LIPASE 5"/>
    <property type="match status" value="1"/>
</dbReference>
<dbReference type="GO" id="GO:0004806">
    <property type="term" value="F:triacylglycerol lipase activity"/>
    <property type="evidence" value="ECO:0007669"/>
    <property type="project" value="InterPro"/>
</dbReference>
<sequence length="423" mass="45213">MAVVAVAACVAWAGGGAAAADPAFPPSFPPDQNQLPSLPSEADVYEIFPLPDPRSDPWYAAPPDLATMSNGQIVRTRDVGAYTLGIPIPVAARQILYRSTDSNGRPLVTATTVLTPGIPWIGSPRPLISYQEAIDSLAPVCNPSYTLRAGTFKEIALLQYYLEQGMAVAVPDFNGQANTWLSKGEGHMVLDGIRAAKSDPALGLQDSAVGLYGYSGGGSATVWAAELHRSYAPELRILGAAAGGVPAEKNDILALNASAEAGFATWTMWPLLAALAREFPDIVRPEEILTGEGQAILRDVQDRCAYTIGATGMFRPLRAYLAQPDALDDPRLRALLDEQTPGRSSNRPDMPLAIFHSTADQLLPKQVAVQPLINRYCRAGVDLRYLDVPLSEHFIASVTASYPAMVWLSLQMRGGPPGPRICP</sequence>
<keyword evidence="1" id="KW-0732">Signal</keyword>
<organism evidence="2 3">
    <name type="scientific">Nocardia cyriacigeorgica</name>
    <dbReference type="NCBI Taxonomy" id="135487"/>
    <lineage>
        <taxon>Bacteria</taxon>
        <taxon>Bacillati</taxon>
        <taxon>Actinomycetota</taxon>
        <taxon>Actinomycetes</taxon>
        <taxon>Mycobacteriales</taxon>
        <taxon>Nocardiaceae</taxon>
        <taxon>Nocardia</taxon>
    </lineage>
</organism>
<dbReference type="PANTHER" id="PTHR34853">
    <property type="match status" value="1"/>
</dbReference>
<dbReference type="Pfam" id="PF03583">
    <property type="entry name" value="LIP"/>
    <property type="match status" value="1"/>
</dbReference>
<reference evidence="2 3" key="1">
    <citation type="submission" date="2019-05" db="EMBL/GenBank/DDBJ databases">
        <title>Genomes sequences of two Nocardia cyriacigeorgica environmental isolates, type strains Nocardia asteroides ATCC 19247 and Nocardia cyriacigeorgica DSM 44484.</title>
        <authorList>
            <person name="Vautrin F."/>
            <person name="Bergeron E."/>
            <person name="Dubost A."/>
            <person name="Abrouk D."/>
            <person name="Rodriguez Nava V."/>
            <person name="Pujic P."/>
        </authorList>
    </citation>
    <scope>NUCLEOTIDE SEQUENCE [LARGE SCALE GENOMIC DNA]</scope>
    <source>
        <strain evidence="2 3">EML 446</strain>
    </source>
</reference>
<evidence type="ECO:0000313" key="3">
    <source>
        <dbReference type="Proteomes" id="UP000306378"/>
    </source>
</evidence>
<name>A0A5R8NY89_9NOCA</name>